<organism evidence="2 3">
    <name type="scientific">Arthrobacter cavernae</name>
    <dbReference type="NCBI Taxonomy" id="2817681"/>
    <lineage>
        <taxon>Bacteria</taxon>
        <taxon>Bacillati</taxon>
        <taxon>Actinomycetota</taxon>
        <taxon>Actinomycetes</taxon>
        <taxon>Micrococcales</taxon>
        <taxon>Micrococcaceae</taxon>
        <taxon>Arthrobacter</taxon>
    </lineage>
</organism>
<protein>
    <submittedName>
        <fullName evidence="2">Uncharacterized protein</fullName>
    </submittedName>
</protein>
<evidence type="ECO:0000313" key="2">
    <source>
        <dbReference type="EMBL" id="MBO1269706.1"/>
    </source>
</evidence>
<name>A0A939HGW8_9MICC</name>
<accession>A0A939HGW8</accession>
<dbReference type="AlphaFoldDB" id="A0A939HGW8"/>
<evidence type="ECO:0000313" key="3">
    <source>
        <dbReference type="Proteomes" id="UP000664164"/>
    </source>
</evidence>
<comment type="caution">
    <text evidence="2">The sequence shown here is derived from an EMBL/GenBank/DDBJ whole genome shotgun (WGS) entry which is preliminary data.</text>
</comment>
<dbReference type="Proteomes" id="UP000664164">
    <property type="component" value="Unassembled WGS sequence"/>
</dbReference>
<evidence type="ECO:0000256" key="1">
    <source>
        <dbReference type="SAM" id="SignalP"/>
    </source>
</evidence>
<feature type="chain" id="PRO_5038339995" evidence="1">
    <location>
        <begin position="26"/>
        <end position="154"/>
    </location>
</feature>
<keyword evidence="3" id="KW-1185">Reference proteome</keyword>
<proteinExistence type="predicted"/>
<gene>
    <name evidence="2" type="ORF">J1902_17350</name>
</gene>
<dbReference type="EMBL" id="JAFNLL010000054">
    <property type="protein sequence ID" value="MBO1269706.1"/>
    <property type="molecule type" value="Genomic_DNA"/>
</dbReference>
<sequence length="154" mass="16357">MQKFTKIIVGGAVASVAFLSPLAAAVSTTPATQPAPLELVNVVVLDATTVEAVFNNPLDRGVMEAIPSAVFNVPHFNHRFPHAHVVTAVKVSPDGLTARVTLARALHSDNPPCDTEEPRCSKDPLPFIISEAKDIFGQTVTDDEFEVLSTGAKD</sequence>
<dbReference type="RefSeq" id="WP_207617603.1">
    <property type="nucleotide sequence ID" value="NZ_JAFNLL010000054.1"/>
</dbReference>
<reference evidence="2" key="1">
    <citation type="submission" date="2021-03" db="EMBL/GenBank/DDBJ databases">
        <title>A new species, PO-11, isolated from a karst cave deposit.</title>
        <authorList>
            <person name="Zhaoxiaoyong W."/>
        </authorList>
    </citation>
    <scope>NUCLEOTIDE SEQUENCE</scope>
    <source>
        <strain evidence="2">PO-11</strain>
    </source>
</reference>
<feature type="signal peptide" evidence="1">
    <location>
        <begin position="1"/>
        <end position="25"/>
    </location>
</feature>
<keyword evidence="1" id="KW-0732">Signal</keyword>